<dbReference type="EMBL" id="EU016196">
    <property type="protein sequence ID" value="ABS57594.1"/>
    <property type="molecule type" value="Genomic_DNA"/>
</dbReference>
<dbReference type="AlphaFoldDB" id="B2BSE1"/>
<geneLocation type="mitochondrion" evidence="2"/>
<organism evidence="2">
    <name type="scientific">Friesea antarctica</name>
    <dbReference type="NCBI Taxonomy" id="2720488"/>
    <lineage>
        <taxon>Eukaryota</taxon>
        <taxon>Metazoa</taxon>
        <taxon>Ecdysozoa</taxon>
        <taxon>Arthropoda</taxon>
        <taxon>Hexapoda</taxon>
        <taxon>Collembola</taxon>
        <taxon>Poduromorpha</taxon>
        <taxon>Poduroidea</taxon>
        <taxon>Neanuridae</taxon>
        <taxon>Frieseinae</taxon>
        <taxon>Friesea</taxon>
    </lineage>
</organism>
<accession>B2BSE1</accession>
<evidence type="ECO:0000256" key="1">
    <source>
        <dbReference type="SAM" id="Phobius"/>
    </source>
</evidence>
<gene>
    <name evidence="2" type="primary">ATP8</name>
</gene>
<keyword evidence="1" id="KW-1133">Transmembrane helix</keyword>
<name>B2BSE1_9HEXA</name>
<keyword evidence="2" id="KW-0496">Mitochondrion</keyword>
<dbReference type="RefSeq" id="YP_001798496.1">
    <property type="nucleotide sequence ID" value="NC_010535.1"/>
</dbReference>
<keyword evidence="1" id="KW-0472">Membrane</keyword>
<protein>
    <submittedName>
        <fullName evidence="2">ATP synthase F0 subunit 8</fullName>
    </submittedName>
</protein>
<feature type="transmembrane region" description="Helical" evidence="1">
    <location>
        <begin position="6"/>
        <end position="28"/>
    </location>
</feature>
<reference evidence="2" key="1">
    <citation type="journal article" date="2007" name="BMC Evol. Biol.">
        <title>Phylogenetic analysis of mitochondrial protein coding genes confirms the reciprocal paraphyly of Hexapoda and Crustacea.</title>
        <authorList>
            <person name="Carapelli A."/>
            <person name="Lio P."/>
            <person name="Nardi F."/>
            <person name="van der Wath E."/>
            <person name="Frati F."/>
        </authorList>
    </citation>
    <scope>NUCLEOTIDE SEQUENCE</scope>
</reference>
<dbReference type="GeneID" id="6172334"/>
<sequence length="56" mass="6706">MPQMSPFNWTLMYTLFLISFLMIMMKIFSKSPSSSFKPNKDSILTNLLNNNKIWKW</sequence>
<proteinExistence type="predicted"/>
<evidence type="ECO:0000313" key="2">
    <source>
        <dbReference type="EMBL" id="ABS57594.1"/>
    </source>
</evidence>
<dbReference type="CTD" id="4509"/>
<keyword evidence="1" id="KW-0812">Transmembrane</keyword>